<proteinExistence type="predicted"/>
<comment type="caution">
    <text evidence="1">The sequence shown here is derived from an EMBL/GenBank/DDBJ whole genome shotgun (WGS) entry which is preliminary data.</text>
</comment>
<reference evidence="1 2" key="1">
    <citation type="submission" date="2024-04" db="EMBL/GenBank/DDBJ databases">
        <title>Aurantiacibacter sp. DGU6 16S ribosomal RNA gene Genome sequencing and assembly.</title>
        <authorList>
            <person name="Park S."/>
        </authorList>
    </citation>
    <scope>NUCLEOTIDE SEQUENCE [LARGE SCALE GENOMIC DNA]</scope>
    <source>
        <strain evidence="1 2">DGU6</strain>
    </source>
</reference>
<gene>
    <name evidence="1" type="ORF">AAEO60_08260</name>
</gene>
<sequence>MATANLYDVLGVPRDASAEQIEDVYEILPDPETFREQYVNDERGEGYIYEVLTFTLYSVPGGNVRPQGIADDAFLAE</sequence>
<keyword evidence="2" id="KW-1185">Reference proteome</keyword>
<organism evidence="1 2">
    <name type="scientific">Aurantiacibacter gilvus</name>
    <dbReference type="NCBI Taxonomy" id="3139141"/>
    <lineage>
        <taxon>Bacteria</taxon>
        <taxon>Pseudomonadati</taxon>
        <taxon>Pseudomonadota</taxon>
        <taxon>Alphaproteobacteria</taxon>
        <taxon>Sphingomonadales</taxon>
        <taxon>Erythrobacteraceae</taxon>
        <taxon>Aurantiacibacter</taxon>
    </lineage>
</organism>
<accession>A0ABU9IEP5</accession>
<evidence type="ECO:0000313" key="2">
    <source>
        <dbReference type="Proteomes" id="UP001497045"/>
    </source>
</evidence>
<dbReference type="EMBL" id="JBBYHV010000001">
    <property type="protein sequence ID" value="MEL1250661.1"/>
    <property type="molecule type" value="Genomic_DNA"/>
</dbReference>
<evidence type="ECO:0000313" key="1">
    <source>
        <dbReference type="EMBL" id="MEL1250661.1"/>
    </source>
</evidence>
<name>A0ABU9IEP5_9SPHN</name>
<dbReference type="SUPFAM" id="SSF46565">
    <property type="entry name" value="Chaperone J-domain"/>
    <property type="match status" value="1"/>
</dbReference>
<evidence type="ECO:0008006" key="3">
    <source>
        <dbReference type="Google" id="ProtNLM"/>
    </source>
</evidence>
<protein>
    <recommendedName>
        <fullName evidence="3">J domain-containing protein</fullName>
    </recommendedName>
</protein>
<dbReference type="InterPro" id="IPR036869">
    <property type="entry name" value="J_dom_sf"/>
</dbReference>
<dbReference type="Proteomes" id="UP001497045">
    <property type="component" value="Unassembled WGS sequence"/>
</dbReference>
<dbReference type="RefSeq" id="WP_341673174.1">
    <property type="nucleotide sequence ID" value="NZ_JBBYHV010000001.1"/>
</dbReference>